<organism evidence="8 9">
    <name type="scientific">BD1-7 clade bacterium</name>
    <dbReference type="NCBI Taxonomy" id="2029982"/>
    <lineage>
        <taxon>Bacteria</taxon>
        <taxon>Pseudomonadati</taxon>
        <taxon>Pseudomonadota</taxon>
        <taxon>Gammaproteobacteria</taxon>
        <taxon>Cellvibrionales</taxon>
        <taxon>Spongiibacteraceae</taxon>
        <taxon>BD1-7 clade</taxon>
    </lineage>
</organism>
<dbReference type="PANTHER" id="PTHR37422:SF13">
    <property type="entry name" value="LIPOPOLYSACCHARIDE BIOSYNTHESIS PROTEIN PA4999-RELATED"/>
    <property type="match status" value="1"/>
</dbReference>
<evidence type="ECO:0000256" key="1">
    <source>
        <dbReference type="ARBA" id="ARBA00004141"/>
    </source>
</evidence>
<feature type="transmembrane region" description="Helical" evidence="6">
    <location>
        <begin position="436"/>
        <end position="457"/>
    </location>
</feature>
<comment type="subcellular location">
    <subcellularLocation>
        <location evidence="1">Membrane</location>
        <topology evidence="1">Multi-pass membrane protein</topology>
    </subcellularLocation>
</comment>
<feature type="transmembrane region" description="Helical" evidence="6">
    <location>
        <begin position="463"/>
        <end position="485"/>
    </location>
</feature>
<evidence type="ECO:0000259" key="7">
    <source>
        <dbReference type="Pfam" id="PF04932"/>
    </source>
</evidence>
<dbReference type="PANTHER" id="PTHR37422">
    <property type="entry name" value="TEICHURONIC ACID BIOSYNTHESIS PROTEIN TUAE"/>
    <property type="match status" value="1"/>
</dbReference>
<feature type="transmembrane region" description="Helical" evidence="6">
    <location>
        <begin position="213"/>
        <end position="233"/>
    </location>
</feature>
<feature type="transmembrane region" description="Helical" evidence="6">
    <location>
        <begin position="403"/>
        <end position="424"/>
    </location>
</feature>
<dbReference type="Proteomes" id="UP000434580">
    <property type="component" value="Unassembled WGS sequence"/>
</dbReference>
<protein>
    <recommendedName>
        <fullName evidence="7">O-antigen ligase-related domain-containing protein</fullName>
    </recommendedName>
</protein>
<dbReference type="Pfam" id="PF04932">
    <property type="entry name" value="Wzy_C"/>
    <property type="match status" value="1"/>
</dbReference>
<dbReference type="InterPro" id="IPR007016">
    <property type="entry name" value="O-antigen_ligase-rel_domated"/>
</dbReference>
<keyword evidence="3 6" id="KW-1133">Transmembrane helix</keyword>
<feature type="transmembrane region" description="Helical" evidence="6">
    <location>
        <begin position="265"/>
        <end position="285"/>
    </location>
</feature>
<dbReference type="InterPro" id="IPR051533">
    <property type="entry name" value="WaaL-like"/>
</dbReference>
<evidence type="ECO:0000256" key="4">
    <source>
        <dbReference type="ARBA" id="ARBA00023136"/>
    </source>
</evidence>
<evidence type="ECO:0000313" key="9">
    <source>
        <dbReference type="Proteomes" id="UP000434580"/>
    </source>
</evidence>
<feature type="transmembrane region" description="Helical" evidence="6">
    <location>
        <begin position="128"/>
        <end position="156"/>
    </location>
</feature>
<proteinExistence type="predicted"/>
<feature type="region of interest" description="Disordered" evidence="5">
    <location>
        <begin position="311"/>
        <end position="344"/>
    </location>
</feature>
<evidence type="ECO:0000256" key="5">
    <source>
        <dbReference type="SAM" id="MobiDB-lite"/>
    </source>
</evidence>
<evidence type="ECO:0000256" key="6">
    <source>
        <dbReference type="SAM" id="Phobius"/>
    </source>
</evidence>
<keyword evidence="2 6" id="KW-0812">Transmembrane</keyword>
<keyword evidence="4 6" id="KW-0472">Membrane</keyword>
<feature type="transmembrane region" description="Helical" evidence="6">
    <location>
        <begin position="239"/>
        <end position="258"/>
    </location>
</feature>
<accession>A0A5S9QNN0</accession>
<feature type="domain" description="O-antigen ligase-related" evidence="7">
    <location>
        <begin position="224"/>
        <end position="416"/>
    </location>
</feature>
<dbReference type="OrthoDB" id="9783389at2"/>
<dbReference type="EMBL" id="CACSII010000021">
    <property type="protein sequence ID" value="CAA0120793.1"/>
    <property type="molecule type" value="Genomic_DNA"/>
</dbReference>
<gene>
    <name evidence="8" type="ORF">DPBNPPHM_02611</name>
</gene>
<reference evidence="8 9" key="1">
    <citation type="submission" date="2019-11" db="EMBL/GenBank/DDBJ databases">
        <authorList>
            <person name="Holert J."/>
        </authorList>
    </citation>
    <scope>NUCLEOTIDE SEQUENCE [LARGE SCALE GENOMIC DNA]</scope>
    <source>
        <strain evidence="8">BC5_2</strain>
    </source>
</reference>
<sequence>MLSRLSFRSHTLFLMLLAFIVLTPLAKGSNVLWAQGINLIYVSILSLLTLASLASNKITVSPALRKSSIFQLLFLGLLAWQALQPYLSEGPMGDRQHHQDGILFTFMYFLVFNLTLLLCDRERRVTTLLLTIVASGAFQAVFGSMMVLSGIEWLIYQPKEHNLGVATGSFVNRNHLAGYLEIALACGTGLLLAQMTPKHIDSWKDRLIHWMEVLLSSKVILRIALCVMVIALVMTRSRMGNTAFFASLTICGFAYMVIRQSMNRSLILLFASLFLIDVLIVSQWFGLDKLAERLNVTLDNVAIQEIPTGETPNADTLLNNTSTTASDTPEVSKQSHSQNPPQTQWRFVTGDSRDSAWQEAMPMVNAFWKVGIGYGNFYTRFPQFRQGVVKGYFHHAHNDYLEFIIEFGVVGFALFAALVLVAYWRTIKGLRIARQPADVAGTFAAFMAITAIAIHSWTDFNLYIQANALLIVVMIAVGHLCYCHALKDQTRVRTKHRRRRRTSKASAATP</sequence>
<evidence type="ECO:0000256" key="3">
    <source>
        <dbReference type="ARBA" id="ARBA00022989"/>
    </source>
</evidence>
<dbReference type="GO" id="GO:0016020">
    <property type="term" value="C:membrane"/>
    <property type="evidence" value="ECO:0007669"/>
    <property type="project" value="UniProtKB-SubCell"/>
</dbReference>
<evidence type="ECO:0000313" key="8">
    <source>
        <dbReference type="EMBL" id="CAA0120793.1"/>
    </source>
</evidence>
<feature type="transmembrane region" description="Helical" evidence="6">
    <location>
        <begin position="176"/>
        <end position="193"/>
    </location>
</feature>
<name>A0A5S9QNN0_9GAMM</name>
<feature type="transmembrane region" description="Helical" evidence="6">
    <location>
        <begin position="68"/>
        <end position="87"/>
    </location>
</feature>
<dbReference type="AlphaFoldDB" id="A0A5S9QNN0"/>
<feature type="transmembrane region" description="Helical" evidence="6">
    <location>
        <begin position="38"/>
        <end position="56"/>
    </location>
</feature>
<evidence type="ECO:0000256" key="2">
    <source>
        <dbReference type="ARBA" id="ARBA00022692"/>
    </source>
</evidence>
<feature type="transmembrane region" description="Helical" evidence="6">
    <location>
        <begin position="102"/>
        <end position="119"/>
    </location>
</feature>